<evidence type="ECO:0000313" key="4">
    <source>
        <dbReference type="Proteomes" id="UP000270219"/>
    </source>
</evidence>
<protein>
    <submittedName>
        <fullName evidence="3">ParM/StbA family protein</fullName>
    </submittedName>
</protein>
<gene>
    <name evidence="3" type="ORF">D8M04_14625</name>
</gene>
<dbReference type="OrthoDB" id="5412507at2"/>
<keyword evidence="4" id="KW-1185">Reference proteome</keyword>
<evidence type="ECO:0000313" key="3">
    <source>
        <dbReference type="EMBL" id="RLL42784.1"/>
    </source>
</evidence>
<dbReference type="Pfam" id="PF22128">
    <property type="entry name" value="Alp7A_like_C"/>
    <property type="match status" value="1"/>
</dbReference>
<dbReference type="Pfam" id="PF17989">
    <property type="entry name" value="ALP_N"/>
    <property type="match status" value="1"/>
</dbReference>
<dbReference type="Proteomes" id="UP000270219">
    <property type="component" value="Unassembled WGS sequence"/>
</dbReference>
<dbReference type="AlphaFoldDB" id="A0A498D6K9"/>
<reference evidence="3 4" key="1">
    <citation type="submission" date="2018-10" db="EMBL/GenBank/DDBJ databases">
        <title>Oceanobacillus sp. YLB-02 draft genome.</title>
        <authorList>
            <person name="Yu L."/>
        </authorList>
    </citation>
    <scope>NUCLEOTIDE SEQUENCE [LARGE SCALE GENOMIC DNA]</scope>
    <source>
        <strain evidence="3 4">YLB-02</strain>
    </source>
</reference>
<dbReference type="Gene3D" id="3.30.420.40">
    <property type="match status" value="2"/>
</dbReference>
<dbReference type="SUPFAM" id="SSF53067">
    <property type="entry name" value="Actin-like ATPase domain"/>
    <property type="match status" value="2"/>
</dbReference>
<sequence length="388" mass="43836">MTKARIAAVDVGNDALKGIFGKLENELYIPNVIAPDLEDRPVIGIEELDNKDVLDNIHIRVHSPALEENGVIYRVGNLATKTTNSQELDPGSSKSEEDQTLVMLFAALALDSVTNSDFKEKSDVIDANYILGTGLPLREVKEGKDVGYRSQLLGSVHQVEFLVTPKYQGKRVNIKFEEVKVYPEGFAAYVNLIMDNDLKVINKDLIDKQILIQDIGGLSTDIAVIRNRNVDDDKAQGFNLGVSESLEQIREEIRSRHGVELDSRRDVVDIITRNNDRNHIMVKGSRTNVHDITDHILLELAKKEYRYLRNVWSKNSQSEICYFVGGGSAVLKDYIKALNNKLDGFNIEFFEDEQESIWMMANAYYKLILDFVRKTENAVKKEKASEAK</sequence>
<dbReference type="InterPro" id="IPR054368">
    <property type="entry name" value="Alp7A-like_C"/>
</dbReference>
<feature type="domain" description="Actin-like protein N-terminal" evidence="1">
    <location>
        <begin position="8"/>
        <end position="186"/>
    </location>
</feature>
<organism evidence="3 4">
    <name type="scientific">Oceanobacillus piezotolerans</name>
    <dbReference type="NCBI Taxonomy" id="2448030"/>
    <lineage>
        <taxon>Bacteria</taxon>
        <taxon>Bacillati</taxon>
        <taxon>Bacillota</taxon>
        <taxon>Bacilli</taxon>
        <taxon>Bacillales</taxon>
        <taxon>Bacillaceae</taxon>
        <taxon>Oceanobacillus</taxon>
    </lineage>
</organism>
<evidence type="ECO:0000259" key="2">
    <source>
        <dbReference type="Pfam" id="PF22128"/>
    </source>
</evidence>
<proteinExistence type="predicted"/>
<comment type="caution">
    <text evidence="3">The sequence shown here is derived from an EMBL/GenBank/DDBJ whole genome shotgun (WGS) entry which is preliminary data.</text>
</comment>
<dbReference type="RefSeq" id="WP_121524151.1">
    <property type="nucleotide sequence ID" value="NZ_RCHR01000005.1"/>
</dbReference>
<dbReference type="InterPro" id="IPR040607">
    <property type="entry name" value="ALP_N"/>
</dbReference>
<feature type="domain" description="Alp7A-like C-terminal" evidence="2">
    <location>
        <begin position="210"/>
        <end position="348"/>
    </location>
</feature>
<dbReference type="EMBL" id="RCHR01000005">
    <property type="protein sequence ID" value="RLL42784.1"/>
    <property type="molecule type" value="Genomic_DNA"/>
</dbReference>
<accession>A0A498D6K9</accession>
<name>A0A498D6K9_9BACI</name>
<evidence type="ECO:0000259" key="1">
    <source>
        <dbReference type="Pfam" id="PF17989"/>
    </source>
</evidence>
<dbReference type="CDD" id="cd24023">
    <property type="entry name" value="ASKHA_NBD_ParM_Alp7A-like"/>
    <property type="match status" value="1"/>
</dbReference>
<dbReference type="InterPro" id="IPR043129">
    <property type="entry name" value="ATPase_NBD"/>
</dbReference>